<evidence type="ECO:0000313" key="13">
    <source>
        <dbReference type="EMBL" id="AUC23543.1"/>
    </source>
</evidence>
<keyword evidence="15" id="KW-1185">Reference proteome</keyword>
<dbReference type="Pfam" id="PF13715">
    <property type="entry name" value="CarbopepD_reg_2"/>
    <property type="match status" value="1"/>
</dbReference>
<evidence type="ECO:0000313" key="15">
    <source>
        <dbReference type="Proteomes" id="UP000232721"/>
    </source>
</evidence>
<evidence type="ECO:0000256" key="5">
    <source>
        <dbReference type="ARBA" id="ARBA00023077"/>
    </source>
</evidence>
<dbReference type="RefSeq" id="WP_165732697.1">
    <property type="nucleotide sequence ID" value="NZ_CP019336.1"/>
</dbReference>
<evidence type="ECO:0000256" key="9">
    <source>
        <dbReference type="RuleBase" id="RU003357"/>
    </source>
</evidence>
<name>A0AAJ1VI91_9FLAO</name>
<dbReference type="Pfam" id="PF00593">
    <property type="entry name" value="TonB_dep_Rec_b-barrel"/>
    <property type="match status" value="1"/>
</dbReference>
<dbReference type="Gene3D" id="2.170.130.10">
    <property type="entry name" value="TonB-dependent receptor, plug domain"/>
    <property type="match status" value="1"/>
</dbReference>
<protein>
    <submittedName>
        <fullName evidence="13">SusC/RagA family TonB-linked outer membrane protein</fullName>
    </submittedName>
    <submittedName>
        <fullName evidence="14">TonB-dependent receptor</fullName>
    </submittedName>
</protein>
<keyword evidence="10" id="KW-0732">Signal</keyword>
<dbReference type="InterPro" id="IPR023996">
    <property type="entry name" value="TonB-dep_OMP_SusC/RagA"/>
</dbReference>
<keyword evidence="14" id="KW-0675">Receptor</keyword>
<reference evidence="13 15" key="2">
    <citation type="submission" date="2017-02" db="EMBL/GenBank/DDBJ databases">
        <title>Trade-off between light-utilization and light-protection in marine flavobacteria.</title>
        <authorList>
            <person name="Kumagai Y."/>
            <person name="Yoshizawa S."/>
            <person name="Kogure K."/>
            <person name="Iwasaki W."/>
        </authorList>
    </citation>
    <scope>NUCLEOTIDE SEQUENCE [LARGE SCALE GENOMIC DNA]</scope>
    <source>
        <strain evidence="13 15">KCTC 23670</strain>
    </source>
</reference>
<feature type="domain" description="TonB-dependent receptor-like beta-barrel" evidence="11">
    <location>
        <begin position="447"/>
        <end position="964"/>
    </location>
</feature>
<proteinExistence type="inferred from homology"/>
<keyword evidence="6 8" id="KW-0472">Membrane</keyword>
<keyword evidence="4 8" id="KW-0812">Transmembrane</keyword>
<evidence type="ECO:0000313" key="14">
    <source>
        <dbReference type="EMBL" id="MDN3620097.1"/>
    </source>
</evidence>
<dbReference type="GO" id="GO:0009279">
    <property type="term" value="C:cell outer membrane"/>
    <property type="evidence" value="ECO:0007669"/>
    <property type="project" value="UniProtKB-SubCell"/>
</dbReference>
<dbReference type="Gene3D" id="2.60.40.1120">
    <property type="entry name" value="Carboxypeptidase-like, regulatory domain"/>
    <property type="match status" value="1"/>
</dbReference>
<dbReference type="Pfam" id="PF07715">
    <property type="entry name" value="Plug"/>
    <property type="match status" value="1"/>
</dbReference>
<dbReference type="InterPro" id="IPR036942">
    <property type="entry name" value="Beta-barrel_TonB_sf"/>
</dbReference>
<dbReference type="PROSITE" id="PS52016">
    <property type="entry name" value="TONB_DEPENDENT_REC_3"/>
    <property type="match status" value="1"/>
</dbReference>
<evidence type="ECO:0000256" key="6">
    <source>
        <dbReference type="ARBA" id="ARBA00023136"/>
    </source>
</evidence>
<dbReference type="AlphaFoldDB" id="A0AAJ1VI91"/>
<keyword evidence="2 8" id="KW-0813">Transport</keyword>
<dbReference type="InterPro" id="IPR008969">
    <property type="entry name" value="CarboxyPept-like_regulatory"/>
</dbReference>
<comment type="subcellular location">
    <subcellularLocation>
        <location evidence="1 8">Cell outer membrane</location>
        <topology evidence="1 8">Multi-pass membrane protein</topology>
    </subcellularLocation>
</comment>
<evidence type="ECO:0000313" key="16">
    <source>
        <dbReference type="Proteomes" id="UP001228636"/>
    </source>
</evidence>
<dbReference type="Gene3D" id="2.40.170.20">
    <property type="entry name" value="TonB-dependent receptor, beta-barrel domain"/>
    <property type="match status" value="1"/>
</dbReference>
<evidence type="ECO:0000256" key="2">
    <source>
        <dbReference type="ARBA" id="ARBA00022448"/>
    </source>
</evidence>
<dbReference type="EMBL" id="CP019336">
    <property type="protein sequence ID" value="AUC23543.1"/>
    <property type="molecule type" value="Genomic_DNA"/>
</dbReference>
<gene>
    <name evidence="13" type="ORF">BTO15_16185</name>
    <name evidence="14" type="ORF">QWY81_11590</name>
</gene>
<dbReference type="SUPFAM" id="SSF56935">
    <property type="entry name" value="Porins"/>
    <property type="match status" value="1"/>
</dbReference>
<keyword evidence="5 9" id="KW-0798">TonB box</keyword>
<dbReference type="Proteomes" id="UP001228636">
    <property type="component" value="Unassembled WGS sequence"/>
</dbReference>
<evidence type="ECO:0000256" key="7">
    <source>
        <dbReference type="ARBA" id="ARBA00023237"/>
    </source>
</evidence>
<dbReference type="InterPro" id="IPR000531">
    <property type="entry name" value="Beta-barrel_TonB"/>
</dbReference>
<dbReference type="InterPro" id="IPR039426">
    <property type="entry name" value="TonB-dep_rcpt-like"/>
</dbReference>
<dbReference type="NCBIfam" id="TIGR04056">
    <property type="entry name" value="OMP_RagA_SusC"/>
    <property type="match status" value="1"/>
</dbReference>
<dbReference type="EMBL" id="JAUFQH010000009">
    <property type="protein sequence ID" value="MDN3620097.1"/>
    <property type="molecule type" value="Genomic_DNA"/>
</dbReference>
<evidence type="ECO:0000256" key="4">
    <source>
        <dbReference type="ARBA" id="ARBA00022692"/>
    </source>
</evidence>
<evidence type="ECO:0000256" key="8">
    <source>
        <dbReference type="PROSITE-ProRule" id="PRU01360"/>
    </source>
</evidence>
<evidence type="ECO:0000256" key="1">
    <source>
        <dbReference type="ARBA" id="ARBA00004571"/>
    </source>
</evidence>
<sequence length="1006" mass="110003">MEEYKQTNMINRAKKLFKVSLIIFMCSFYNTINAQQKTITGVITDDTNMPIPGVSIIIKGTTTGTQSDFDGNFTIKAAKGDTLQFSYIGMKTVSKLIEDSFELSIIMKFDAVSLDEIVVVGYGTQKKSDLISSVASVKTEEMMKVATSDVGEMLRGKAAGVQVTLGDGGPGSSSEILIRGQNSISGGNSPIVIADGVPIENINDINPNDIASMEILKDAAAQAIYGARASNGVVLITTKRGKEGKMSVSYNGSSGIQTINRNFDIYSGEEFAQLKREASRNSNLGVFLPDDQIFSDLELSSINSGNYIDWEKEIIGVGSTQNHNLSIASGTDKMSVYTSLNYFNQTGVIKNSDYNRVTARLNVDQKLNDWLKIGLNTSFQYANSNRPNVGNIILSSITTSPLGKVYNDDGSLRIEPSGFEENKNPLINLKETNTDDSNSNNIINIFMDVTPFKGFKYRLNASRRAWNQKALSYNSTNSITGISSGGLANGSVSYNDIVELQLENIFTYTTDFNTDSKHNLNLTGVHSISQKESNRFYNFANNIPNDILGINGLEAAETNTPTTTGYIRGLLSFVARVQYDYNSKYYLTVSGRSDGSTVFGANNKWSFFPAAALGWNIHKESFMEKVDAVNNLKLRFSYGSVGNEGIDPYGSIATAGLREYIIDGIKVSGYVGDNEISNPDLKWETSTTFNAAIDFGLWSNRVTSTVEYYNTRTKDLLFPIRLNAATGYSSQLVNLGEVENQGVEVSFNTAVLRDTDFKLDIGLIFSKNNNKILSLSGIDSDGDGVEDDDVANQLFIGSPTKVAHRYKPIGIFQEGEDIISSAQPNAKPGDVKLLDKNNDGIINADDRVITDLTPDWFGTLNLGAEYKGIDFSANITTVQGITKDNSFLYGYLEGGSLRGIKNGIKQDYWTPENPGGSFPRPNESDDPTQLISKGLQDASYVRLQNVSVGYSIPQKTLTSLSLNKLRFYVTGSNLLTITDFQSYSPEKSPNEYPEAVSVVVGLQVGF</sequence>
<dbReference type="InterPro" id="IPR012910">
    <property type="entry name" value="Plug_dom"/>
</dbReference>
<dbReference type="NCBIfam" id="TIGR04057">
    <property type="entry name" value="SusC_RagA_signa"/>
    <property type="match status" value="1"/>
</dbReference>
<comment type="similarity">
    <text evidence="8 9">Belongs to the TonB-dependent receptor family.</text>
</comment>
<dbReference type="InterPro" id="IPR037066">
    <property type="entry name" value="Plug_dom_sf"/>
</dbReference>
<keyword evidence="7 8" id="KW-0998">Cell outer membrane</keyword>
<evidence type="ECO:0000256" key="10">
    <source>
        <dbReference type="SAM" id="SignalP"/>
    </source>
</evidence>
<organism evidence="14 16">
    <name type="scientific">Polaribacter sejongensis</name>
    <dbReference type="NCBI Taxonomy" id="985043"/>
    <lineage>
        <taxon>Bacteria</taxon>
        <taxon>Pseudomonadati</taxon>
        <taxon>Bacteroidota</taxon>
        <taxon>Flavobacteriia</taxon>
        <taxon>Flavobacteriales</taxon>
        <taxon>Flavobacteriaceae</taxon>
    </lineage>
</organism>
<evidence type="ECO:0000256" key="3">
    <source>
        <dbReference type="ARBA" id="ARBA00022452"/>
    </source>
</evidence>
<dbReference type="Proteomes" id="UP000232721">
    <property type="component" value="Chromosome"/>
</dbReference>
<reference evidence="14 16" key="1">
    <citation type="journal article" date="2014" name="Int. J. Syst. Evol. Microbiol.">
        <title>Complete genome sequence of Corynebacterium casei LMG S-19264T (=DSM 44701T), isolated from a smear-ripened cheese.</title>
        <authorList>
            <consortium name="US DOE Joint Genome Institute (JGI-PGF)"/>
            <person name="Walter F."/>
            <person name="Albersmeier A."/>
            <person name="Kalinowski J."/>
            <person name="Ruckert C."/>
        </authorList>
    </citation>
    <scope>NUCLEOTIDE SEQUENCE [LARGE SCALE GENOMIC DNA]</scope>
    <source>
        <strain evidence="14 16">CECT 8670</strain>
    </source>
</reference>
<dbReference type="SUPFAM" id="SSF49464">
    <property type="entry name" value="Carboxypeptidase regulatory domain-like"/>
    <property type="match status" value="1"/>
</dbReference>
<dbReference type="InterPro" id="IPR023997">
    <property type="entry name" value="TonB-dep_OMP_SusC/RagA_CS"/>
</dbReference>
<reference evidence="14" key="3">
    <citation type="submission" date="2023-06" db="EMBL/GenBank/DDBJ databases">
        <authorList>
            <person name="Lucena T."/>
            <person name="Sun Q."/>
        </authorList>
    </citation>
    <scope>NUCLEOTIDE SEQUENCE</scope>
    <source>
        <strain evidence="14">CECT 8670</strain>
    </source>
</reference>
<evidence type="ECO:0000259" key="11">
    <source>
        <dbReference type="Pfam" id="PF00593"/>
    </source>
</evidence>
<evidence type="ECO:0000259" key="12">
    <source>
        <dbReference type="Pfam" id="PF07715"/>
    </source>
</evidence>
<feature type="domain" description="TonB-dependent receptor plug" evidence="12">
    <location>
        <begin position="127"/>
        <end position="233"/>
    </location>
</feature>
<feature type="signal peptide" evidence="10">
    <location>
        <begin position="1"/>
        <end position="34"/>
    </location>
</feature>
<keyword evidence="3 8" id="KW-1134">Transmembrane beta strand</keyword>
<accession>A0AAJ1VI91</accession>
<feature type="chain" id="PRO_5042606348" evidence="10">
    <location>
        <begin position="35"/>
        <end position="1006"/>
    </location>
</feature>